<keyword evidence="5 7" id="KW-0143">Chaperone</keyword>
<keyword evidence="4 7" id="KW-0697">Rotamase</keyword>
<evidence type="ECO:0000256" key="4">
    <source>
        <dbReference type="ARBA" id="ARBA00023110"/>
    </source>
</evidence>
<dbReference type="PROSITE" id="PS01096">
    <property type="entry name" value="PPIC_PPIASE_1"/>
    <property type="match status" value="1"/>
</dbReference>
<feature type="signal peptide" evidence="7">
    <location>
        <begin position="1"/>
        <end position="24"/>
    </location>
</feature>
<dbReference type="EMBL" id="AP019782">
    <property type="protein sequence ID" value="BBL71896.1"/>
    <property type="molecule type" value="Genomic_DNA"/>
</dbReference>
<feature type="chain" id="PRO_5035021784" description="Chaperone SurA" evidence="7">
    <location>
        <begin position="25"/>
        <end position="442"/>
    </location>
</feature>
<proteinExistence type="inferred from homology"/>
<dbReference type="PANTHER" id="PTHR47637:SF1">
    <property type="entry name" value="CHAPERONE SURA"/>
    <property type="match status" value="1"/>
</dbReference>
<dbReference type="Pfam" id="PF09312">
    <property type="entry name" value="SurA_N"/>
    <property type="match status" value="1"/>
</dbReference>
<protein>
    <recommendedName>
        <fullName evidence="7">Chaperone SurA</fullName>
    </recommendedName>
    <alternativeName>
        <fullName evidence="7">Peptidyl-prolyl cis-trans isomerase SurA</fullName>
        <shortName evidence="7">PPIase SurA</shortName>
        <ecNumber evidence="7">5.2.1.8</ecNumber>
    </alternativeName>
    <alternativeName>
        <fullName evidence="7">Rotamase SurA</fullName>
    </alternativeName>
</protein>
<dbReference type="AlphaFoldDB" id="A0A8D5ALA4"/>
<dbReference type="GO" id="GO:0050821">
    <property type="term" value="P:protein stabilization"/>
    <property type="evidence" value="ECO:0007669"/>
    <property type="project" value="InterPro"/>
</dbReference>
<name>A0A8D5ALA4_9GAMM</name>
<accession>A0A8D5ALA4</accession>
<comment type="domain">
    <text evidence="7">The PPIase activity resides only in the second parvulin domain. The N-terminal region and the C-terminal tail are necessary and sufficient for the chaperone activity of SurA. The PPIase activity is dispensable for SurA to function as a chaperone. The N-terminal region and the C-terminal tail are also required for porin recognition.</text>
</comment>
<gene>
    <name evidence="7 9" type="primary">surA</name>
    <name evidence="9" type="ORF">MoryE10_25020</name>
</gene>
<dbReference type="GO" id="GO:0042277">
    <property type="term" value="F:peptide binding"/>
    <property type="evidence" value="ECO:0007669"/>
    <property type="project" value="InterPro"/>
</dbReference>
<feature type="domain" description="PpiC" evidence="8">
    <location>
        <begin position="291"/>
        <end position="390"/>
    </location>
</feature>
<dbReference type="GO" id="GO:0003755">
    <property type="term" value="F:peptidyl-prolyl cis-trans isomerase activity"/>
    <property type="evidence" value="ECO:0007669"/>
    <property type="project" value="UniProtKB-UniRule"/>
</dbReference>
<evidence type="ECO:0000256" key="2">
    <source>
        <dbReference type="ARBA" id="ARBA00022737"/>
    </source>
</evidence>
<keyword evidence="1 7" id="KW-0732">Signal</keyword>
<feature type="domain" description="PpiC" evidence="8">
    <location>
        <begin position="181"/>
        <end position="282"/>
    </location>
</feature>
<dbReference type="InterPro" id="IPR015391">
    <property type="entry name" value="SurA_N"/>
</dbReference>
<evidence type="ECO:0000313" key="9">
    <source>
        <dbReference type="EMBL" id="BBL71896.1"/>
    </source>
</evidence>
<dbReference type="GO" id="GO:0043165">
    <property type="term" value="P:Gram-negative-bacterium-type cell outer membrane assembly"/>
    <property type="evidence" value="ECO:0007669"/>
    <property type="project" value="InterPro"/>
</dbReference>
<dbReference type="InterPro" id="IPR023034">
    <property type="entry name" value="PPIase_SurA"/>
</dbReference>
<dbReference type="GO" id="GO:0006457">
    <property type="term" value="P:protein folding"/>
    <property type="evidence" value="ECO:0007669"/>
    <property type="project" value="UniProtKB-UniRule"/>
</dbReference>
<dbReference type="PROSITE" id="PS50198">
    <property type="entry name" value="PPIC_PPIASE_2"/>
    <property type="match status" value="2"/>
</dbReference>
<dbReference type="HAMAP" id="MF_01183">
    <property type="entry name" value="Chaperone_SurA"/>
    <property type="match status" value="1"/>
</dbReference>
<dbReference type="InterPro" id="IPR046357">
    <property type="entry name" value="PPIase_dom_sf"/>
</dbReference>
<reference evidence="9" key="1">
    <citation type="submission" date="2019-06" db="EMBL/GenBank/DDBJ databases">
        <title>Complete genome sequence of Methylogaea oryzae strain JCM16910.</title>
        <authorList>
            <person name="Asakawa S."/>
        </authorList>
    </citation>
    <scope>NUCLEOTIDE SEQUENCE</scope>
    <source>
        <strain evidence="9">E10</strain>
    </source>
</reference>
<keyword evidence="6 7" id="KW-0413">Isomerase</keyword>
<dbReference type="InterPro" id="IPR027304">
    <property type="entry name" value="Trigger_fact/SurA_dom_sf"/>
</dbReference>
<dbReference type="SUPFAM" id="SSF54534">
    <property type="entry name" value="FKBP-like"/>
    <property type="match status" value="2"/>
</dbReference>
<sequence precursor="true">MPIKLVFLLGLALAGGASPLSVFGASASWSGGDRIVAVVEDSVILESELSQKVFDILRKLEQSGTPAPPEDVLRRQVLDRIISEKLQLQMAERVGIKVDDETLRQAVQQIASRNGMSLDQFRHALEAEGMSYADFTGQIRDEITLSRLRGNQVTSRIKVSDREIDNYLAAGGPTGGGSDGGSEFHLGHILIATPPRASSAQLQAAYERAMRVTMELQRGGDFKRAAVSYSNDSLALNGGDLGWRKAQDLPGQLAELVLQMREGEIKGPLRSPSGFHIIKLFGVKGSGDHTSTKTHVRHILLKTSEVLSDDDAKQRLLALRQRLEHGEDFATLARGHSDDKGSAIKGGDLGFVEPGALVPPFEEAMNKLAVNQLSEPVQSQFGWHLIQVLERQQQSDTSEFRRAQAREALVRRKSEEETELWLRQMRDEAYVEIRLDGAEAAE</sequence>
<dbReference type="EC" id="5.2.1.8" evidence="7"/>
<dbReference type="Pfam" id="PF13616">
    <property type="entry name" value="Rotamase_3"/>
    <property type="match status" value="1"/>
</dbReference>
<comment type="function">
    <text evidence="7">Chaperone involved in the correct folding and assembly of outer membrane proteins. Recognizes specific patterns of aromatic residues and the orientation of their side chains, which are found more frequently in integral outer membrane proteins. May act in both early periplasmic and late outer membrane-associated steps of protein maturation.</text>
</comment>
<keyword evidence="10" id="KW-1185">Reference proteome</keyword>
<dbReference type="SUPFAM" id="SSF109998">
    <property type="entry name" value="Triger factor/SurA peptide-binding domain-like"/>
    <property type="match status" value="1"/>
</dbReference>
<evidence type="ECO:0000259" key="8">
    <source>
        <dbReference type="PROSITE" id="PS50198"/>
    </source>
</evidence>
<evidence type="ECO:0000256" key="6">
    <source>
        <dbReference type="ARBA" id="ARBA00023235"/>
    </source>
</evidence>
<evidence type="ECO:0000256" key="3">
    <source>
        <dbReference type="ARBA" id="ARBA00022764"/>
    </source>
</evidence>
<dbReference type="PANTHER" id="PTHR47637">
    <property type="entry name" value="CHAPERONE SURA"/>
    <property type="match status" value="1"/>
</dbReference>
<dbReference type="Gene3D" id="1.10.4030.10">
    <property type="entry name" value="Porin chaperone SurA, peptide-binding domain"/>
    <property type="match status" value="1"/>
</dbReference>
<evidence type="ECO:0000256" key="5">
    <source>
        <dbReference type="ARBA" id="ARBA00023186"/>
    </source>
</evidence>
<evidence type="ECO:0000313" key="10">
    <source>
        <dbReference type="Proteomes" id="UP000824988"/>
    </source>
</evidence>
<dbReference type="RefSeq" id="WP_054774114.1">
    <property type="nucleotide sequence ID" value="NZ_AP019782.1"/>
</dbReference>
<organism evidence="9 10">
    <name type="scientific">Methylogaea oryzae</name>
    <dbReference type="NCBI Taxonomy" id="1295382"/>
    <lineage>
        <taxon>Bacteria</taxon>
        <taxon>Pseudomonadati</taxon>
        <taxon>Pseudomonadota</taxon>
        <taxon>Gammaproteobacteria</taxon>
        <taxon>Methylococcales</taxon>
        <taxon>Methylococcaceae</taxon>
        <taxon>Methylogaea</taxon>
    </lineage>
</organism>
<evidence type="ECO:0000256" key="7">
    <source>
        <dbReference type="HAMAP-Rule" id="MF_01183"/>
    </source>
</evidence>
<keyword evidence="2 7" id="KW-0677">Repeat</keyword>
<comment type="catalytic activity">
    <reaction evidence="7">
        <text>[protein]-peptidylproline (omega=180) = [protein]-peptidylproline (omega=0)</text>
        <dbReference type="Rhea" id="RHEA:16237"/>
        <dbReference type="Rhea" id="RHEA-COMP:10747"/>
        <dbReference type="Rhea" id="RHEA-COMP:10748"/>
        <dbReference type="ChEBI" id="CHEBI:83833"/>
        <dbReference type="ChEBI" id="CHEBI:83834"/>
        <dbReference type="EC" id="5.2.1.8"/>
    </reaction>
</comment>
<comment type="subcellular location">
    <subcellularLocation>
        <location evidence="7">Periplasm</location>
    </subcellularLocation>
    <text evidence="7">Is capable of associating with the outer membrane.</text>
</comment>
<dbReference type="KEGG" id="moz:MoryE10_25020"/>
<evidence type="ECO:0000256" key="1">
    <source>
        <dbReference type="ARBA" id="ARBA00022729"/>
    </source>
</evidence>
<dbReference type="GO" id="GO:0030288">
    <property type="term" value="C:outer membrane-bounded periplasmic space"/>
    <property type="evidence" value="ECO:0007669"/>
    <property type="project" value="InterPro"/>
</dbReference>
<keyword evidence="3 7" id="KW-0574">Periplasm</keyword>
<dbReference type="InterPro" id="IPR023058">
    <property type="entry name" value="PPIase_PpiC_CS"/>
</dbReference>
<dbReference type="Proteomes" id="UP000824988">
    <property type="component" value="Chromosome"/>
</dbReference>
<dbReference type="Pfam" id="PF00639">
    <property type="entry name" value="Rotamase"/>
    <property type="match status" value="1"/>
</dbReference>
<dbReference type="Gene3D" id="3.10.50.40">
    <property type="match status" value="2"/>
</dbReference>
<dbReference type="InterPro" id="IPR000297">
    <property type="entry name" value="PPIase_PpiC"/>
</dbReference>
<dbReference type="GO" id="GO:0051082">
    <property type="term" value="F:unfolded protein binding"/>
    <property type="evidence" value="ECO:0007669"/>
    <property type="project" value="UniProtKB-UniRule"/>
</dbReference>
<dbReference type="InterPro" id="IPR050280">
    <property type="entry name" value="OMP_Chaperone_SurA"/>
</dbReference>